<dbReference type="EMBL" id="HBEM01009945">
    <property type="protein sequence ID" value="CAD8442904.1"/>
    <property type="molecule type" value="Transcribed_RNA"/>
</dbReference>
<evidence type="ECO:0000256" key="9">
    <source>
        <dbReference type="ARBA" id="ARBA00022737"/>
    </source>
</evidence>
<organism evidence="14">
    <name type="scientific">Amorphochlora amoebiformis</name>
    <dbReference type="NCBI Taxonomy" id="1561963"/>
    <lineage>
        <taxon>Eukaryota</taxon>
        <taxon>Sar</taxon>
        <taxon>Rhizaria</taxon>
        <taxon>Cercozoa</taxon>
        <taxon>Chlorarachniophyceae</taxon>
        <taxon>Amorphochlora</taxon>
    </lineage>
</organism>
<dbReference type="FunFam" id="1.20.1280.290:FF:000007">
    <property type="entry name" value="Bidirectional sugar transporter SWEET7"/>
    <property type="match status" value="1"/>
</dbReference>
<feature type="transmembrane region" description="Helical" evidence="13">
    <location>
        <begin position="184"/>
        <end position="205"/>
    </location>
</feature>
<dbReference type="PANTHER" id="PTHR10791">
    <property type="entry name" value="RAG1-ACTIVATING PROTEIN 1"/>
    <property type="match status" value="1"/>
</dbReference>
<gene>
    <name evidence="14" type="ORF">LAMO00422_LOCUS6981</name>
</gene>
<name>A0A7S0GXE2_9EUKA</name>
<reference evidence="14" key="1">
    <citation type="submission" date="2021-01" db="EMBL/GenBank/DDBJ databases">
        <authorList>
            <person name="Corre E."/>
            <person name="Pelletier E."/>
            <person name="Niang G."/>
            <person name="Scheremetjew M."/>
            <person name="Finn R."/>
            <person name="Kale V."/>
            <person name="Holt S."/>
            <person name="Cochrane G."/>
            <person name="Meng A."/>
            <person name="Brown T."/>
            <person name="Cohen L."/>
        </authorList>
    </citation>
    <scope>NUCLEOTIDE SEQUENCE</scope>
    <source>
        <strain evidence="14">CCMP2058</strain>
    </source>
</reference>
<dbReference type="PANTHER" id="PTHR10791:SF30">
    <property type="entry name" value="SUGAR TRANSPORTER SWEET1"/>
    <property type="match status" value="1"/>
</dbReference>
<feature type="transmembrane region" description="Helical" evidence="13">
    <location>
        <begin position="6"/>
        <end position="27"/>
    </location>
</feature>
<feature type="transmembrane region" description="Helical" evidence="13">
    <location>
        <begin position="94"/>
        <end position="117"/>
    </location>
</feature>
<dbReference type="AlphaFoldDB" id="A0A7S0GXE2"/>
<keyword evidence="9" id="KW-0677">Repeat</keyword>
<evidence type="ECO:0000256" key="6">
    <source>
        <dbReference type="ARBA" id="ARBA00022475"/>
    </source>
</evidence>
<dbReference type="InterPro" id="IPR004316">
    <property type="entry name" value="SWEET_rpt"/>
</dbReference>
<evidence type="ECO:0000256" key="2">
    <source>
        <dbReference type="ARBA" id="ARBA00004653"/>
    </source>
</evidence>
<evidence type="ECO:0000256" key="5">
    <source>
        <dbReference type="ARBA" id="ARBA00022448"/>
    </source>
</evidence>
<evidence type="ECO:0000256" key="13">
    <source>
        <dbReference type="SAM" id="Phobius"/>
    </source>
</evidence>
<dbReference type="Pfam" id="PF03083">
    <property type="entry name" value="MtN3_slv"/>
    <property type="match status" value="2"/>
</dbReference>
<dbReference type="GO" id="GO:0005886">
    <property type="term" value="C:plasma membrane"/>
    <property type="evidence" value="ECO:0007669"/>
    <property type="project" value="UniProtKB-SubCell"/>
</dbReference>
<evidence type="ECO:0000256" key="11">
    <source>
        <dbReference type="ARBA" id="ARBA00023034"/>
    </source>
</evidence>
<keyword evidence="7" id="KW-0762">Sugar transport</keyword>
<keyword evidence="10 13" id="KW-1133">Transmembrane helix</keyword>
<protein>
    <recommendedName>
        <fullName evidence="4">Sugar transporter SWEET1</fullName>
    </recommendedName>
</protein>
<evidence type="ECO:0000256" key="3">
    <source>
        <dbReference type="ARBA" id="ARBA00007809"/>
    </source>
</evidence>
<feature type="transmembrane region" description="Helical" evidence="13">
    <location>
        <begin position="63"/>
        <end position="82"/>
    </location>
</feature>
<evidence type="ECO:0000256" key="1">
    <source>
        <dbReference type="ARBA" id="ARBA00004651"/>
    </source>
</evidence>
<evidence type="ECO:0000256" key="4">
    <source>
        <dbReference type="ARBA" id="ARBA00021741"/>
    </source>
</evidence>
<evidence type="ECO:0000256" key="8">
    <source>
        <dbReference type="ARBA" id="ARBA00022692"/>
    </source>
</evidence>
<sequence>MIVIIKALSVMTAIAMNLSPLANIYEFRKRGNTGETHPLPLAMIACNASIWGVYALLKEDYFPLFATNLVSGIGGWTHLMVFKMYSSEKPPPKYDIMPLILMVILVQFMAISCAYSMEPKESIAWLGTFGVLMVIGVFASPLVVIADVIKSRSSGGLSRPLSIVGFICSVCWTWYGFLIEDVYIWGPNLLGCILTGVQVLLILVFPRKRAGKKAGQKTPKSTEIELAPVNSTSVEDKQEKGSVEMVELLPNWMVVKKDRKQ</sequence>
<dbReference type="InterPro" id="IPR047664">
    <property type="entry name" value="SWEET"/>
</dbReference>
<dbReference type="GO" id="GO:0051119">
    <property type="term" value="F:sugar transmembrane transporter activity"/>
    <property type="evidence" value="ECO:0007669"/>
    <property type="project" value="InterPro"/>
</dbReference>
<keyword evidence="12 13" id="KW-0472">Membrane</keyword>
<feature type="transmembrane region" description="Helical" evidence="13">
    <location>
        <begin position="39"/>
        <end position="57"/>
    </location>
</feature>
<keyword evidence="6" id="KW-1003">Cell membrane</keyword>
<evidence type="ECO:0000256" key="7">
    <source>
        <dbReference type="ARBA" id="ARBA00022597"/>
    </source>
</evidence>
<comment type="similarity">
    <text evidence="3">Belongs to the SWEET sugar transporter family.</text>
</comment>
<dbReference type="GO" id="GO:0000139">
    <property type="term" value="C:Golgi membrane"/>
    <property type="evidence" value="ECO:0007669"/>
    <property type="project" value="UniProtKB-SubCell"/>
</dbReference>
<feature type="transmembrane region" description="Helical" evidence="13">
    <location>
        <begin position="123"/>
        <end position="149"/>
    </location>
</feature>
<dbReference type="Gene3D" id="1.20.1280.290">
    <property type="match status" value="2"/>
</dbReference>
<keyword evidence="5" id="KW-0813">Transport</keyword>
<evidence type="ECO:0000256" key="12">
    <source>
        <dbReference type="ARBA" id="ARBA00023136"/>
    </source>
</evidence>
<keyword evidence="8 13" id="KW-0812">Transmembrane</keyword>
<evidence type="ECO:0000313" key="14">
    <source>
        <dbReference type="EMBL" id="CAD8442904.1"/>
    </source>
</evidence>
<dbReference type="FunFam" id="1.20.1280.290:FF:000004">
    <property type="entry name" value="Sugar transporter SWEET"/>
    <property type="match status" value="1"/>
</dbReference>
<comment type="subcellular location">
    <subcellularLocation>
        <location evidence="1">Cell membrane</location>
        <topology evidence="1">Multi-pass membrane protein</topology>
    </subcellularLocation>
    <subcellularLocation>
        <location evidence="2">Golgi apparatus membrane</location>
        <topology evidence="2">Multi-pass membrane protein</topology>
    </subcellularLocation>
</comment>
<accession>A0A7S0GXE2</accession>
<proteinExistence type="inferred from homology"/>
<evidence type="ECO:0000256" key="10">
    <source>
        <dbReference type="ARBA" id="ARBA00022989"/>
    </source>
</evidence>
<keyword evidence="11" id="KW-0333">Golgi apparatus</keyword>